<dbReference type="STRING" id="269670.SAMN02982927_02198"/>
<dbReference type="CDD" id="cd04301">
    <property type="entry name" value="NAT_SF"/>
    <property type="match status" value="1"/>
</dbReference>
<evidence type="ECO:0000313" key="5">
    <source>
        <dbReference type="Proteomes" id="UP000198752"/>
    </source>
</evidence>
<dbReference type="GO" id="GO:0005840">
    <property type="term" value="C:ribosome"/>
    <property type="evidence" value="ECO:0007669"/>
    <property type="project" value="UniProtKB-KW"/>
</dbReference>
<accession>A0A1I2T743</accession>
<sequence length="165" mass="18955">MVIFKSLTAEDAEQYRTLRIEALTNNPEAYASDLETEKHRTMDQIRKHLSDADVVTVGGFDGERLIAIASLHREPLPKMAHRATLTSVYVAPEYRGQRIARRIMEYVIDVVKNEGVAKLYLFVVTTNESAIRAYKKFGFKIYGEDHDAMKEDDGFVDEYLMVKYI</sequence>
<dbReference type="GO" id="GO:0016747">
    <property type="term" value="F:acyltransferase activity, transferring groups other than amino-acyl groups"/>
    <property type="evidence" value="ECO:0007669"/>
    <property type="project" value="InterPro"/>
</dbReference>
<gene>
    <name evidence="4" type="ORF">SAMN02982927_02198</name>
</gene>
<keyword evidence="2" id="KW-0012">Acyltransferase</keyword>
<dbReference type="Proteomes" id="UP000198752">
    <property type="component" value="Unassembled WGS sequence"/>
</dbReference>
<keyword evidence="4" id="KW-0689">Ribosomal protein</keyword>
<reference evidence="5" key="1">
    <citation type="submission" date="2016-10" db="EMBL/GenBank/DDBJ databases">
        <authorList>
            <person name="Varghese N."/>
            <person name="Submissions S."/>
        </authorList>
    </citation>
    <scope>NUCLEOTIDE SEQUENCE [LARGE SCALE GENOMIC DNA]</scope>
    <source>
        <strain evidence="5">ATCC 700379</strain>
    </source>
</reference>
<dbReference type="PROSITE" id="PS51186">
    <property type="entry name" value="GNAT"/>
    <property type="match status" value="1"/>
</dbReference>
<keyword evidence="5" id="KW-1185">Reference proteome</keyword>
<keyword evidence="4" id="KW-0687">Ribonucleoprotein</keyword>
<dbReference type="Gene3D" id="3.40.630.30">
    <property type="match status" value="1"/>
</dbReference>
<evidence type="ECO:0000259" key="3">
    <source>
        <dbReference type="PROSITE" id="PS51186"/>
    </source>
</evidence>
<proteinExistence type="predicted"/>
<keyword evidence="1" id="KW-0808">Transferase</keyword>
<dbReference type="InterPro" id="IPR050680">
    <property type="entry name" value="YpeA/RimI_acetyltransf"/>
</dbReference>
<dbReference type="SUPFAM" id="SSF55729">
    <property type="entry name" value="Acyl-CoA N-acyltransferases (Nat)"/>
    <property type="match status" value="1"/>
</dbReference>
<name>A0A1I2T743_9BACL</name>
<evidence type="ECO:0000256" key="2">
    <source>
        <dbReference type="ARBA" id="ARBA00023315"/>
    </source>
</evidence>
<dbReference type="EMBL" id="FOOY01000014">
    <property type="protein sequence ID" value="SFG60844.1"/>
    <property type="molecule type" value="Genomic_DNA"/>
</dbReference>
<dbReference type="PANTHER" id="PTHR43420">
    <property type="entry name" value="ACETYLTRANSFERASE"/>
    <property type="match status" value="1"/>
</dbReference>
<organism evidence="4 5">
    <name type="scientific">Sporolactobacillus nakayamae</name>
    <dbReference type="NCBI Taxonomy" id="269670"/>
    <lineage>
        <taxon>Bacteria</taxon>
        <taxon>Bacillati</taxon>
        <taxon>Bacillota</taxon>
        <taxon>Bacilli</taxon>
        <taxon>Bacillales</taxon>
        <taxon>Sporolactobacillaceae</taxon>
        <taxon>Sporolactobacillus</taxon>
    </lineage>
</organism>
<evidence type="ECO:0000256" key="1">
    <source>
        <dbReference type="ARBA" id="ARBA00022679"/>
    </source>
</evidence>
<feature type="domain" description="N-acetyltransferase" evidence="3">
    <location>
        <begin position="2"/>
        <end position="165"/>
    </location>
</feature>
<dbReference type="Pfam" id="PF00583">
    <property type="entry name" value="Acetyltransf_1"/>
    <property type="match status" value="1"/>
</dbReference>
<dbReference type="RefSeq" id="WP_177184753.1">
    <property type="nucleotide sequence ID" value="NZ_FOOY01000014.1"/>
</dbReference>
<evidence type="ECO:0000313" key="4">
    <source>
        <dbReference type="EMBL" id="SFG60844.1"/>
    </source>
</evidence>
<dbReference type="InterPro" id="IPR000182">
    <property type="entry name" value="GNAT_dom"/>
</dbReference>
<protein>
    <submittedName>
        <fullName evidence="4">Ribosomal protein S18 acetylase RimI</fullName>
    </submittedName>
</protein>
<dbReference type="AlphaFoldDB" id="A0A1I2T743"/>
<dbReference type="InterPro" id="IPR016181">
    <property type="entry name" value="Acyl_CoA_acyltransferase"/>
</dbReference>